<feature type="signal peptide" evidence="4">
    <location>
        <begin position="1"/>
        <end position="19"/>
    </location>
</feature>
<keyword evidence="2 4" id="KW-0732">Signal</keyword>
<feature type="coiled-coil region" evidence="3">
    <location>
        <begin position="88"/>
        <end position="122"/>
    </location>
</feature>
<gene>
    <name evidence="5" type="ORF">HNQ64_001579</name>
</gene>
<dbReference type="Gene3D" id="3.30.910.20">
    <property type="entry name" value="Skp domain"/>
    <property type="match status" value="1"/>
</dbReference>
<comment type="caution">
    <text evidence="5">The sequence shown here is derived from an EMBL/GenBank/DDBJ whole genome shotgun (WGS) entry which is preliminary data.</text>
</comment>
<dbReference type="Proteomes" id="UP000534294">
    <property type="component" value="Unassembled WGS sequence"/>
</dbReference>
<name>A0A7W8DPH5_9BACT</name>
<dbReference type="PANTHER" id="PTHR35089:SF1">
    <property type="entry name" value="CHAPERONE PROTEIN SKP"/>
    <property type="match status" value="1"/>
</dbReference>
<comment type="similarity">
    <text evidence="1">Belongs to the Skp family.</text>
</comment>
<dbReference type="GO" id="GO:0051082">
    <property type="term" value="F:unfolded protein binding"/>
    <property type="evidence" value="ECO:0007669"/>
    <property type="project" value="InterPro"/>
</dbReference>
<evidence type="ECO:0000256" key="1">
    <source>
        <dbReference type="ARBA" id="ARBA00009091"/>
    </source>
</evidence>
<protein>
    <submittedName>
        <fullName evidence="5">Outer membrane protein</fullName>
    </submittedName>
</protein>
<dbReference type="RefSeq" id="WP_184207123.1">
    <property type="nucleotide sequence ID" value="NZ_JACHIF010000002.1"/>
</dbReference>
<dbReference type="EMBL" id="JACHIF010000002">
    <property type="protein sequence ID" value="MBB5037337.1"/>
    <property type="molecule type" value="Genomic_DNA"/>
</dbReference>
<evidence type="ECO:0000313" key="6">
    <source>
        <dbReference type="Proteomes" id="UP000534294"/>
    </source>
</evidence>
<keyword evidence="3" id="KW-0175">Coiled coil</keyword>
<organism evidence="5 6">
    <name type="scientific">Prosthecobacter dejongeii</name>
    <dbReference type="NCBI Taxonomy" id="48465"/>
    <lineage>
        <taxon>Bacteria</taxon>
        <taxon>Pseudomonadati</taxon>
        <taxon>Verrucomicrobiota</taxon>
        <taxon>Verrucomicrobiia</taxon>
        <taxon>Verrucomicrobiales</taxon>
        <taxon>Verrucomicrobiaceae</taxon>
        <taxon>Prosthecobacter</taxon>
    </lineage>
</organism>
<dbReference type="SUPFAM" id="SSF111384">
    <property type="entry name" value="OmpH-like"/>
    <property type="match status" value="1"/>
</dbReference>
<dbReference type="SMART" id="SM00935">
    <property type="entry name" value="OmpH"/>
    <property type="match status" value="1"/>
</dbReference>
<evidence type="ECO:0000256" key="2">
    <source>
        <dbReference type="ARBA" id="ARBA00022729"/>
    </source>
</evidence>
<dbReference type="InterPro" id="IPR005632">
    <property type="entry name" value="Chaperone_Skp"/>
</dbReference>
<evidence type="ECO:0000256" key="3">
    <source>
        <dbReference type="SAM" id="Coils"/>
    </source>
</evidence>
<feature type="chain" id="PRO_5031570526" evidence="4">
    <location>
        <begin position="20"/>
        <end position="201"/>
    </location>
</feature>
<accession>A0A7W8DPH5</accession>
<keyword evidence="6" id="KW-1185">Reference proteome</keyword>
<dbReference type="Pfam" id="PF03938">
    <property type="entry name" value="OmpH"/>
    <property type="match status" value="1"/>
</dbReference>
<dbReference type="InterPro" id="IPR024930">
    <property type="entry name" value="Skp_dom_sf"/>
</dbReference>
<reference evidence="5 6" key="1">
    <citation type="submission" date="2020-08" db="EMBL/GenBank/DDBJ databases">
        <title>Genomic Encyclopedia of Type Strains, Phase IV (KMG-IV): sequencing the most valuable type-strain genomes for metagenomic binning, comparative biology and taxonomic classification.</title>
        <authorList>
            <person name="Goeker M."/>
        </authorList>
    </citation>
    <scope>NUCLEOTIDE SEQUENCE [LARGE SCALE GENOMIC DNA]</scope>
    <source>
        <strain evidence="5 6">DSM 12251</strain>
    </source>
</reference>
<dbReference type="GO" id="GO:0050821">
    <property type="term" value="P:protein stabilization"/>
    <property type="evidence" value="ECO:0007669"/>
    <property type="project" value="TreeGrafter"/>
</dbReference>
<sequence length="201" mass="22669">MIRLLTLAFLATSLTLASAADLKFGVVDMSKAFSEFHKTKDAAEKFKSNVDKAQKEMNDRWAVYKNLMTDMQKLKKEASDPIMTPDARAKKAAEFDEKAKELRTLEQEIGEQQNRRSTQLKQEDVQIRRGIYDEILVVVRDKAKTEGYDFIFDKSGMSLSTVPVLIYYKDAVDVTDQIVVELNKNAPAAAAAPKAEETKKP</sequence>
<dbReference type="PANTHER" id="PTHR35089">
    <property type="entry name" value="CHAPERONE PROTEIN SKP"/>
    <property type="match status" value="1"/>
</dbReference>
<dbReference type="AlphaFoldDB" id="A0A7W8DPH5"/>
<proteinExistence type="inferred from homology"/>
<dbReference type="GO" id="GO:0005829">
    <property type="term" value="C:cytosol"/>
    <property type="evidence" value="ECO:0007669"/>
    <property type="project" value="TreeGrafter"/>
</dbReference>
<evidence type="ECO:0000256" key="4">
    <source>
        <dbReference type="SAM" id="SignalP"/>
    </source>
</evidence>
<evidence type="ECO:0000313" key="5">
    <source>
        <dbReference type="EMBL" id="MBB5037337.1"/>
    </source>
</evidence>